<dbReference type="EMBL" id="SRLO01001443">
    <property type="protein sequence ID" value="TNN37779.1"/>
    <property type="molecule type" value="Genomic_DNA"/>
</dbReference>
<name>A0A4Z2F9B2_9TELE</name>
<proteinExistence type="predicted"/>
<accession>A0A4Z2F9B2</accession>
<evidence type="ECO:0000313" key="2">
    <source>
        <dbReference type="Proteomes" id="UP000314294"/>
    </source>
</evidence>
<protein>
    <submittedName>
        <fullName evidence="1">Uncharacterized protein</fullName>
    </submittedName>
</protein>
<organism evidence="1 2">
    <name type="scientific">Liparis tanakae</name>
    <name type="common">Tanaka's snailfish</name>
    <dbReference type="NCBI Taxonomy" id="230148"/>
    <lineage>
        <taxon>Eukaryota</taxon>
        <taxon>Metazoa</taxon>
        <taxon>Chordata</taxon>
        <taxon>Craniata</taxon>
        <taxon>Vertebrata</taxon>
        <taxon>Euteleostomi</taxon>
        <taxon>Actinopterygii</taxon>
        <taxon>Neopterygii</taxon>
        <taxon>Teleostei</taxon>
        <taxon>Neoteleostei</taxon>
        <taxon>Acanthomorphata</taxon>
        <taxon>Eupercaria</taxon>
        <taxon>Perciformes</taxon>
        <taxon>Cottioidei</taxon>
        <taxon>Cottales</taxon>
        <taxon>Liparidae</taxon>
        <taxon>Liparis</taxon>
    </lineage>
</organism>
<evidence type="ECO:0000313" key="1">
    <source>
        <dbReference type="EMBL" id="TNN37779.1"/>
    </source>
</evidence>
<keyword evidence="2" id="KW-1185">Reference proteome</keyword>
<comment type="caution">
    <text evidence="1">The sequence shown here is derived from an EMBL/GenBank/DDBJ whole genome shotgun (WGS) entry which is preliminary data.</text>
</comment>
<reference evidence="1 2" key="1">
    <citation type="submission" date="2019-03" db="EMBL/GenBank/DDBJ databases">
        <title>First draft genome of Liparis tanakae, snailfish: a comprehensive survey of snailfish specific genes.</title>
        <authorList>
            <person name="Kim W."/>
            <person name="Song I."/>
            <person name="Jeong J.-H."/>
            <person name="Kim D."/>
            <person name="Kim S."/>
            <person name="Ryu S."/>
            <person name="Song J.Y."/>
            <person name="Lee S.K."/>
        </authorList>
    </citation>
    <scope>NUCLEOTIDE SEQUENCE [LARGE SCALE GENOMIC DNA]</scope>
    <source>
        <tissue evidence="1">Muscle</tissue>
    </source>
</reference>
<gene>
    <name evidence="1" type="ORF">EYF80_052066</name>
</gene>
<dbReference type="AlphaFoldDB" id="A0A4Z2F9B2"/>
<sequence>MTHNVAKHNISLALTVPSLAKDLKENHRGSNRPRSALCRPLLARGGTDPECGHRAGAQRLKTKIKVPLLLRRRDGGGETAEERRRIVLQDVKVEHLLSRERLHPSVKTPELLFVCCVAVAPAAGRDR</sequence>
<dbReference type="Proteomes" id="UP000314294">
    <property type="component" value="Unassembled WGS sequence"/>
</dbReference>